<evidence type="ECO:0000313" key="6">
    <source>
        <dbReference type="Proteomes" id="UP000694523"/>
    </source>
</evidence>
<dbReference type="InterPro" id="IPR013320">
    <property type="entry name" value="ConA-like_dom_sf"/>
</dbReference>
<dbReference type="PANTHER" id="PTHR25465">
    <property type="entry name" value="B-BOX DOMAIN CONTAINING"/>
    <property type="match status" value="1"/>
</dbReference>
<accession>A0A8C6TK01</accession>
<organism evidence="5 6">
    <name type="scientific">Neogobius melanostomus</name>
    <name type="common">round goby</name>
    <dbReference type="NCBI Taxonomy" id="47308"/>
    <lineage>
        <taxon>Eukaryota</taxon>
        <taxon>Metazoa</taxon>
        <taxon>Chordata</taxon>
        <taxon>Craniata</taxon>
        <taxon>Vertebrata</taxon>
        <taxon>Euteleostomi</taxon>
        <taxon>Actinopterygii</taxon>
        <taxon>Neopterygii</taxon>
        <taxon>Teleostei</taxon>
        <taxon>Neoteleostei</taxon>
        <taxon>Acanthomorphata</taxon>
        <taxon>Gobiaria</taxon>
        <taxon>Gobiiformes</taxon>
        <taxon>Gobioidei</taxon>
        <taxon>Gobiidae</taxon>
        <taxon>Benthophilinae</taxon>
        <taxon>Neogobiini</taxon>
        <taxon>Neogobius</taxon>
    </lineage>
</organism>
<evidence type="ECO:0000313" key="5">
    <source>
        <dbReference type="Ensembl" id="ENSNMLP00000022061.1"/>
    </source>
</evidence>
<protein>
    <recommendedName>
        <fullName evidence="4">B30.2/SPRY domain-containing protein</fullName>
    </recommendedName>
</protein>
<dbReference type="Pfam" id="PF13765">
    <property type="entry name" value="PRY"/>
    <property type="match status" value="1"/>
</dbReference>
<dbReference type="PROSITE" id="PS50188">
    <property type="entry name" value="B302_SPRY"/>
    <property type="match status" value="1"/>
</dbReference>
<keyword evidence="2" id="KW-0863">Zinc-finger</keyword>
<dbReference type="InterPro" id="IPR043136">
    <property type="entry name" value="B30.2/SPRY_sf"/>
</dbReference>
<keyword evidence="6" id="KW-1185">Reference proteome</keyword>
<dbReference type="GO" id="GO:0008270">
    <property type="term" value="F:zinc ion binding"/>
    <property type="evidence" value="ECO:0007669"/>
    <property type="project" value="UniProtKB-KW"/>
</dbReference>
<evidence type="ECO:0000259" key="4">
    <source>
        <dbReference type="PROSITE" id="PS50188"/>
    </source>
</evidence>
<dbReference type="SMART" id="SM00449">
    <property type="entry name" value="SPRY"/>
    <property type="match status" value="1"/>
</dbReference>
<dbReference type="Gene3D" id="2.60.120.920">
    <property type="match status" value="1"/>
</dbReference>
<dbReference type="AlphaFoldDB" id="A0A8C6TK01"/>
<evidence type="ECO:0000256" key="3">
    <source>
        <dbReference type="ARBA" id="ARBA00022833"/>
    </source>
</evidence>
<dbReference type="Proteomes" id="UP000694523">
    <property type="component" value="Unplaced"/>
</dbReference>
<dbReference type="GO" id="GO:0005737">
    <property type="term" value="C:cytoplasm"/>
    <property type="evidence" value="ECO:0007669"/>
    <property type="project" value="UniProtKB-ARBA"/>
</dbReference>
<dbReference type="PRINTS" id="PR01407">
    <property type="entry name" value="BUTYPHLNCDUF"/>
</dbReference>
<feature type="domain" description="B30.2/SPRY" evidence="4">
    <location>
        <begin position="1"/>
        <end position="163"/>
    </location>
</feature>
<reference evidence="5" key="1">
    <citation type="submission" date="2025-08" db="UniProtKB">
        <authorList>
            <consortium name="Ensembl"/>
        </authorList>
    </citation>
    <scope>IDENTIFICATION</scope>
</reference>
<evidence type="ECO:0000256" key="1">
    <source>
        <dbReference type="ARBA" id="ARBA00022723"/>
    </source>
</evidence>
<keyword evidence="1" id="KW-0479">Metal-binding</keyword>
<dbReference type="InterPro" id="IPR006574">
    <property type="entry name" value="PRY"/>
</dbReference>
<sequence>MVPGLRKYSCEFSLDPNTAHRELLLSEDKRSVRRVKEQLCPSHEDRFMDQPQVLSCTGLRGRCYWEVERRGEDVDVAVSYRGIRRRGESCRFGDNDQSWSLRVKGALSVCHNGKETPIPLRLFQSARLGVFLDSEAGVLSFYNVHDEKLFHIYTFSCSFTEPL</sequence>
<proteinExistence type="predicted"/>
<keyword evidence="3" id="KW-0862">Zinc</keyword>
<dbReference type="InterPro" id="IPR003879">
    <property type="entry name" value="Butyrophylin_SPRY"/>
</dbReference>
<dbReference type="SUPFAM" id="SSF49899">
    <property type="entry name" value="Concanavalin A-like lectins/glucanases"/>
    <property type="match status" value="1"/>
</dbReference>
<dbReference type="Pfam" id="PF00622">
    <property type="entry name" value="SPRY"/>
    <property type="match status" value="1"/>
</dbReference>
<evidence type="ECO:0000256" key="2">
    <source>
        <dbReference type="ARBA" id="ARBA00022771"/>
    </source>
</evidence>
<dbReference type="PANTHER" id="PTHR25465:SF14">
    <property type="entry name" value="E3 UBIQUITIN-PROTEIN LIGASE TRIM65"/>
    <property type="match status" value="1"/>
</dbReference>
<reference evidence="5" key="2">
    <citation type="submission" date="2025-09" db="UniProtKB">
        <authorList>
            <consortium name="Ensembl"/>
        </authorList>
    </citation>
    <scope>IDENTIFICATION</scope>
</reference>
<name>A0A8C6TK01_9GOBI</name>
<dbReference type="InterPro" id="IPR001870">
    <property type="entry name" value="B30.2/SPRY"/>
</dbReference>
<dbReference type="SMART" id="SM00589">
    <property type="entry name" value="PRY"/>
    <property type="match status" value="1"/>
</dbReference>
<dbReference type="Ensembl" id="ENSNMLT00000024725.1">
    <property type="protein sequence ID" value="ENSNMLP00000022061.1"/>
    <property type="gene ID" value="ENSNMLG00000014311.1"/>
</dbReference>
<dbReference type="InterPro" id="IPR051051">
    <property type="entry name" value="E3_ubiq-ligase_TRIM/RNF"/>
</dbReference>
<dbReference type="InterPro" id="IPR003877">
    <property type="entry name" value="SPRY_dom"/>
</dbReference>